<dbReference type="GO" id="GO:0003723">
    <property type="term" value="F:RNA binding"/>
    <property type="evidence" value="ECO:0007669"/>
    <property type="project" value="UniProtKB-UniRule"/>
</dbReference>
<dbReference type="GO" id="GO:0004521">
    <property type="term" value="F:RNA endonuclease activity"/>
    <property type="evidence" value="ECO:0007669"/>
    <property type="project" value="UniProtKB-UniRule"/>
</dbReference>
<dbReference type="Gene3D" id="3.60.15.10">
    <property type="entry name" value="Ribonuclease Z/Hydroxyacylglutathione hydrolase-like"/>
    <property type="match status" value="1"/>
</dbReference>
<feature type="binding site" evidence="15">
    <location>
        <position position="80"/>
    </location>
    <ligand>
        <name>Zn(2+)</name>
        <dbReference type="ChEBI" id="CHEBI:29105"/>
        <label>1</label>
        <note>catalytic</note>
    </ligand>
</feature>
<keyword evidence="3 11" id="KW-0698">rRNA processing</keyword>
<feature type="binding site" evidence="15">
    <location>
        <position position="144"/>
    </location>
    <ligand>
        <name>Zn(2+)</name>
        <dbReference type="ChEBI" id="CHEBI:29105"/>
        <label>1</label>
        <note>catalytic</note>
    </ligand>
</feature>
<dbReference type="Proteomes" id="UP001176210">
    <property type="component" value="Unassembled WGS sequence"/>
</dbReference>
<dbReference type="InterPro" id="IPR036866">
    <property type="entry name" value="RibonucZ/Hydroxyglut_hydro"/>
</dbReference>
<dbReference type="RefSeq" id="WP_025905357.1">
    <property type="nucleotide sequence ID" value="NZ_CP065795.1"/>
</dbReference>
<feature type="binding site" evidence="11 14">
    <location>
        <begin position="366"/>
        <end position="370"/>
    </location>
    <ligand>
        <name>substrate</name>
    </ligand>
</feature>
<accession>A0A8E3ALP7</accession>
<feature type="binding site" evidence="14">
    <location>
        <begin position="235"/>
        <end position="237"/>
    </location>
    <ligand>
        <name>substrate</name>
    </ligand>
</feature>
<dbReference type="EMBL" id="RXWV01000010">
    <property type="protein sequence ID" value="RTX74952.1"/>
    <property type="molecule type" value="Genomic_DNA"/>
</dbReference>
<keyword evidence="5 12" id="KW-0479">Metal-binding</keyword>
<dbReference type="EMBL" id="CP069389">
    <property type="protein sequence ID" value="QRN90164.1"/>
    <property type="molecule type" value="Genomic_DNA"/>
</dbReference>
<keyword evidence="4 11" id="KW-0540">Nuclease</keyword>
<dbReference type="InterPro" id="IPR042173">
    <property type="entry name" value="RNase_J_2"/>
</dbReference>
<evidence type="ECO:0000313" key="19">
    <source>
        <dbReference type="EMBL" id="RTX74952.1"/>
    </source>
</evidence>
<evidence type="ECO:0000256" key="5">
    <source>
        <dbReference type="ARBA" id="ARBA00022723"/>
    </source>
</evidence>
<dbReference type="SUPFAM" id="SSF56281">
    <property type="entry name" value="Metallo-hydrolase/oxidoreductase"/>
    <property type="match status" value="1"/>
</dbReference>
<evidence type="ECO:0000256" key="4">
    <source>
        <dbReference type="ARBA" id="ARBA00022722"/>
    </source>
</evidence>
<keyword evidence="10 11" id="KW-0694">RNA-binding</keyword>
<evidence type="ECO:0000256" key="9">
    <source>
        <dbReference type="ARBA" id="ARBA00022839"/>
    </source>
</evidence>
<dbReference type="Proteomes" id="UP000274792">
    <property type="component" value="Unassembled WGS sequence"/>
</dbReference>
<dbReference type="Pfam" id="PF07521">
    <property type="entry name" value="RMMBL"/>
    <property type="match status" value="1"/>
</dbReference>
<keyword evidence="6 11" id="KW-0255">Endonuclease</keyword>
<evidence type="ECO:0000256" key="13">
    <source>
        <dbReference type="PIRSR" id="PIRSR004803-1"/>
    </source>
</evidence>
<keyword evidence="7 11" id="KW-0378">Hydrolase</keyword>
<dbReference type="GO" id="GO:0008270">
    <property type="term" value="F:zinc ion binding"/>
    <property type="evidence" value="ECO:0007669"/>
    <property type="project" value="InterPro"/>
</dbReference>
<evidence type="ECO:0000256" key="14">
    <source>
        <dbReference type="PIRSR" id="PIRSR004803-2"/>
    </source>
</evidence>
<dbReference type="Pfam" id="PF22505">
    <property type="entry name" value="RNase_J_b_CASP"/>
    <property type="match status" value="1"/>
</dbReference>
<dbReference type="HAMAP" id="MF_01491">
    <property type="entry name" value="RNase_J_bact"/>
    <property type="match status" value="1"/>
</dbReference>
<comment type="cofactor">
    <cofactor evidence="15">
        <name>Ca(2+)</name>
        <dbReference type="ChEBI" id="CHEBI:29108"/>
    </cofactor>
    <text evidence="15">Binds 1 Ca(2+) cation per subunit. Seen in 1 crystal structure, it is not clear if it is physiologically important.</text>
</comment>
<evidence type="ECO:0000256" key="3">
    <source>
        <dbReference type="ARBA" id="ARBA00022552"/>
    </source>
</evidence>
<dbReference type="GO" id="GO:0006364">
    <property type="term" value="P:rRNA processing"/>
    <property type="evidence" value="ECO:0007669"/>
    <property type="project" value="UniProtKB-UniRule"/>
</dbReference>
<dbReference type="FunFam" id="3.10.20.580:FF:000001">
    <property type="entry name" value="Ribonuclease J"/>
    <property type="match status" value="1"/>
</dbReference>
<evidence type="ECO:0000256" key="1">
    <source>
        <dbReference type="ARBA" id="ARBA00004496"/>
    </source>
</evidence>
<dbReference type="GO" id="GO:0005737">
    <property type="term" value="C:cytoplasm"/>
    <property type="evidence" value="ECO:0007669"/>
    <property type="project" value="UniProtKB-SubCell"/>
</dbReference>
<evidence type="ECO:0000313" key="18">
    <source>
        <dbReference type="EMBL" id="QRN90164.1"/>
    </source>
</evidence>
<keyword evidence="21" id="KW-1185">Reference proteome</keyword>
<proteinExistence type="inferred from homology"/>
<dbReference type="GO" id="GO:0004534">
    <property type="term" value="F:5'-3' RNA exonuclease activity"/>
    <property type="evidence" value="ECO:0007669"/>
    <property type="project" value="UniProtKB-UniRule"/>
</dbReference>
<evidence type="ECO:0000259" key="16">
    <source>
        <dbReference type="SMART" id="SM00849"/>
    </source>
</evidence>
<evidence type="ECO:0000256" key="2">
    <source>
        <dbReference type="ARBA" id="ARBA00022490"/>
    </source>
</evidence>
<keyword evidence="8 15" id="KW-0862">Zinc</keyword>
<dbReference type="Proteomes" id="UP000640299">
    <property type="component" value="Chromosome"/>
</dbReference>
<keyword evidence="15" id="KW-0106">Calcium</keyword>
<evidence type="ECO:0000313" key="20">
    <source>
        <dbReference type="Proteomes" id="UP000274792"/>
    </source>
</evidence>
<dbReference type="Gene3D" id="3.10.20.580">
    <property type="match status" value="1"/>
</dbReference>
<dbReference type="Gene3D" id="3.40.50.10710">
    <property type="entry name" value="Metallo-hydrolase/oxidoreductase"/>
    <property type="match status" value="1"/>
</dbReference>
<dbReference type="SMART" id="SM00849">
    <property type="entry name" value="Lactamase_B"/>
    <property type="match status" value="1"/>
</dbReference>
<comment type="cofactor">
    <cofactor evidence="12 15">
        <name>Zn(2+)</name>
        <dbReference type="ChEBI" id="CHEBI:29105"/>
    </cofactor>
    <text evidence="12 15">Binds 2 Zn(2+) ions per subunit. It is not clear if Zn(2+) or Mg(2+) is physiologically important.</text>
</comment>
<dbReference type="Pfam" id="PF17770">
    <property type="entry name" value="RNase_J_C"/>
    <property type="match status" value="1"/>
</dbReference>
<feature type="binding site" evidence="15">
    <location>
        <position position="78"/>
    </location>
    <ligand>
        <name>Zn(2+)</name>
        <dbReference type="ChEBI" id="CHEBI:29105"/>
        <label>2</label>
        <note>catalytic</note>
    </ligand>
</feature>
<dbReference type="InterPro" id="IPR030854">
    <property type="entry name" value="RNase_J_bac"/>
</dbReference>
<reference evidence="17" key="4">
    <citation type="journal article" date="2023" name="Vet. Microbiol.">
        <title>Emergence of livestock-associated Mammaliicoccus sciuri ST71 co-harbouring mecA and mecC genes in Brazil.</title>
        <authorList>
            <person name="de Moura G.S."/>
            <person name="de Carvalho E."/>
            <person name="Ramos Sanchez E.M."/>
            <person name="Sellera F.P."/>
            <person name="Marques M.F.S."/>
            <person name="Heinemann M.B."/>
            <person name="De Vliegher S."/>
            <person name="Souza F.N."/>
            <person name="Mota R.A."/>
        </authorList>
    </citation>
    <scope>NUCLEOTIDE SEQUENCE</scope>
    <source>
        <strain evidence="17">BR656</strain>
    </source>
</reference>
<dbReference type="InterPro" id="IPR011108">
    <property type="entry name" value="RMMBL"/>
</dbReference>
<evidence type="ECO:0000313" key="17">
    <source>
        <dbReference type="EMBL" id="MDL0115788.1"/>
    </source>
</evidence>
<evidence type="ECO:0000256" key="12">
    <source>
        <dbReference type="PIRNR" id="PIRNR004803"/>
    </source>
</evidence>
<dbReference type="AlphaFoldDB" id="A0A8E3ALP7"/>
<dbReference type="PIRSF" id="PIRSF004803">
    <property type="entry name" value="RnjA"/>
    <property type="match status" value="1"/>
</dbReference>
<keyword evidence="2 11" id="KW-0963">Cytoplasm</keyword>
<dbReference type="PANTHER" id="PTHR43694:SF4">
    <property type="entry name" value="RIBONUCLEASE J 2"/>
    <property type="match status" value="1"/>
</dbReference>
<dbReference type="InterPro" id="IPR001279">
    <property type="entry name" value="Metallo-B-lactamas"/>
</dbReference>
<reference evidence="17" key="3">
    <citation type="submission" date="2022-09" db="EMBL/GenBank/DDBJ databases">
        <authorList>
            <person name="De Moura G.S."/>
            <person name="Carvalho E."/>
            <person name="Ramos Sanchez E.M."/>
            <person name="Sellera F.P."/>
            <person name="Marques M.F.S."/>
            <person name="Heinemann M.B."/>
            <person name="De Vliegher S."/>
            <person name="Souza F.N."/>
            <person name="Mota R.A."/>
        </authorList>
    </citation>
    <scope>NUCLEOTIDE SEQUENCE</scope>
    <source>
        <strain evidence="17">BR656</strain>
    </source>
</reference>
<comment type="function">
    <text evidence="11">An RNase that has 5'-3' exonuclease and possibly endonuclease activity. Involved in maturation of rRNA and in some organisms also mRNA maturation and/or decay.</text>
</comment>
<dbReference type="InterPro" id="IPR055132">
    <property type="entry name" value="RNase_J_b_CASP"/>
</dbReference>
<evidence type="ECO:0000313" key="21">
    <source>
        <dbReference type="Proteomes" id="UP001176210"/>
    </source>
</evidence>
<feature type="active site" description="Proton donor" evidence="13">
    <location>
        <position position="198"/>
    </location>
</feature>
<evidence type="ECO:0000256" key="7">
    <source>
        <dbReference type="ARBA" id="ARBA00022801"/>
    </source>
</evidence>
<evidence type="ECO:0000256" key="8">
    <source>
        <dbReference type="ARBA" id="ARBA00022833"/>
    </source>
</evidence>
<keyword evidence="9 11" id="KW-0269">Exonuclease</keyword>
<comment type="similarity">
    <text evidence="11 12">Belongs to the metallo-beta-lactamase superfamily. RNA-metabolizing metallo-beta-lactamase-like family. Bacterial RNase J subfamily.</text>
</comment>
<dbReference type="Pfam" id="PF00753">
    <property type="entry name" value="Lactamase_B"/>
    <property type="match status" value="1"/>
</dbReference>
<comment type="subunit">
    <text evidence="11">Homodimer, may be a subunit of the RNA degradosome.</text>
</comment>
<name>A0A8E3ALP7_MAMSC</name>
<dbReference type="PANTHER" id="PTHR43694">
    <property type="entry name" value="RIBONUCLEASE J"/>
    <property type="match status" value="1"/>
</dbReference>
<feature type="active site" description="Proton acceptor" evidence="13">
    <location>
        <position position="370"/>
    </location>
</feature>
<dbReference type="InterPro" id="IPR041636">
    <property type="entry name" value="RNase_J_C"/>
</dbReference>
<feature type="binding site" evidence="15">
    <location>
        <position position="445"/>
    </location>
    <ligand>
        <name>Ca(2+)</name>
        <dbReference type="ChEBI" id="CHEBI:29108"/>
    </ligand>
</feature>
<dbReference type="InterPro" id="IPR004613">
    <property type="entry name" value="RNase_J"/>
</dbReference>
<dbReference type="EMBL" id="JAPNQM010000001">
    <property type="protein sequence ID" value="MDL0115788.1"/>
    <property type="molecule type" value="Genomic_DNA"/>
</dbReference>
<evidence type="ECO:0000256" key="15">
    <source>
        <dbReference type="PIRSR" id="PIRSR004803-3"/>
    </source>
</evidence>
<dbReference type="CDD" id="cd07714">
    <property type="entry name" value="RNaseJ_MBL-fold"/>
    <property type="match status" value="1"/>
</dbReference>
<organism evidence="19 20">
    <name type="scientific">Mammaliicoccus sciuri</name>
    <name type="common">Staphylococcus sciuri</name>
    <dbReference type="NCBI Taxonomy" id="1296"/>
    <lineage>
        <taxon>Bacteria</taxon>
        <taxon>Bacillati</taxon>
        <taxon>Bacillota</taxon>
        <taxon>Bacilli</taxon>
        <taxon>Bacillales</taxon>
        <taxon>Staphylococcaceae</taxon>
        <taxon>Mammaliicoccus</taxon>
    </lineage>
</organism>
<dbReference type="EC" id="3.1.-.-" evidence="11 12"/>
<feature type="binding site" evidence="15">
    <location>
        <position position="53"/>
    </location>
    <ligand>
        <name>Ca(2+)</name>
        <dbReference type="ChEBI" id="CHEBI:29108"/>
    </ligand>
</feature>
<evidence type="ECO:0000256" key="11">
    <source>
        <dbReference type="HAMAP-Rule" id="MF_01491"/>
    </source>
</evidence>
<comment type="subcellular location">
    <subcellularLocation>
        <location evidence="1 11 12">Cytoplasm</location>
    </subcellularLocation>
</comment>
<protein>
    <recommendedName>
        <fullName evidence="11 12">Ribonuclease J</fullName>
        <shortName evidence="11">RNase J</shortName>
        <ecNumber evidence="11 12">3.1.-.-</ecNumber>
    </recommendedName>
</protein>
<feature type="binding site" evidence="15">
    <location>
        <position position="76"/>
    </location>
    <ligand>
        <name>Zn(2+)</name>
        <dbReference type="ChEBI" id="CHEBI:29105"/>
        <label>1</label>
        <note>catalytic</note>
    </ligand>
</feature>
<dbReference type="NCBIfam" id="TIGR00649">
    <property type="entry name" value="MG423"/>
    <property type="match status" value="1"/>
</dbReference>
<sequence length="557" mass="62226">MSLIKKKNDKIRIIPLGGVGEIAKNMYIVEVDEEMFMLDAGLMFPEDEMLGVDVVIPDIQYVIENKDKLKGIFLSHGHEDSIGAVSYILEKLDAPVYGSRLTIALVKDHMKARKINKKVRYYTVNKDSVMRFKNVNVTFFNTTHSIPDSLGVCIHTSYGAIVYTGEFKFDQSLQGAYAPDIAKMTEIGQNGVFALISDSTEAEKPGYNVPENVIESHMVDEFAKASGRIIVSCYASNFIRIQQVLNAASKLNRKVSFLGRSLESSFNVARKLGYFNIPENLLVPVHDISKYPKNELIIIATGMQGEPIEALGQMAQQRHPILNILEGDNVYISTTASANMEVIIGQTLNELVKAGAHIMPNNKKTHASSHGCMEELKMMLNLMKPEYFIPVQGEFKMQIAHAKLAAETGVDPEKIFLLEKGDVVNFDGEKMIANEKVTAGNVLIDGIGVGDVGNIVLRDRHLLAEDGIFIAVVTLDPKNRKIVGGPEIQSRGFVYVRESEELLNDASEKVREIVEEGLLQKKIEWSEMKQNMRDKLGKYLYEQTKRRPMIIPIISEI</sequence>
<reference evidence="19 20" key="1">
    <citation type="submission" date="2018-10" db="EMBL/GenBank/DDBJ databases">
        <title>A collection Staphylococci species genome sequencing.</title>
        <authorList>
            <person name="Cole K."/>
        </authorList>
    </citation>
    <scope>NUCLEOTIDE SEQUENCE [LARGE SCALE GENOMIC DNA]</scope>
    <source>
        <strain evidence="19">CCUG 37923</strain>
        <strain evidence="20">NCTC 12218</strain>
    </source>
</reference>
<reference evidence="18" key="2">
    <citation type="submission" date="2021-02" db="EMBL/GenBank/DDBJ databases">
        <title>cfr and optrA-positive Staphylococcus spp.</title>
        <authorList>
            <person name="Chen L."/>
        </authorList>
    </citation>
    <scope>NUCLEOTIDE SEQUENCE</scope>
    <source>
        <strain evidence="18">GDQ20D70P</strain>
    </source>
</reference>
<evidence type="ECO:0000256" key="6">
    <source>
        <dbReference type="ARBA" id="ARBA00022759"/>
    </source>
</evidence>
<feature type="domain" description="Metallo-beta-lactamase" evidence="16">
    <location>
        <begin position="23"/>
        <end position="217"/>
    </location>
</feature>
<evidence type="ECO:0000256" key="10">
    <source>
        <dbReference type="ARBA" id="ARBA00022884"/>
    </source>
</evidence>
<gene>
    <name evidence="11" type="primary">rnj</name>
    <name evidence="19" type="ORF">CD117_01875</name>
    <name evidence="18" type="ORF">JRU67_08800</name>
    <name evidence="17" type="ORF">OWO77_02275</name>
</gene>
<feature type="binding site" evidence="15">
    <location>
        <position position="51"/>
    </location>
    <ligand>
        <name>Ca(2+)</name>
        <dbReference type="ChEBI" id="CHEBI:29108"/>
    </ligand>
</feature>